<evidence type="ECO:0000313" key="3">
    <source>
        <dbReference type="Proteomes" id="UP001283212"/>
    </source>
</evidence>
<sequence length="217" mass="23086">MSDARLRLASVIILSLAAFSGIFGAALAFLWWLIFCSRETFAKVSWKIVLPVSIIAAGFPGLVLMLTGSSDGVTYAAKILVILLLAFWFGAARKSGEFLDLGVWSLGNKIGFDLGLVAELSMQFLAGIADDLSHMKTALAIKEQKLNRKTAPSLALGLLLLSLARAKNVGSLLARRGYTSGGTYTPVFVTTTADIAGILFAAGIGLIVFFAEIIPVW</sequence>
<proteinExistence type="predicted"/>
<dbReference type="AlphaFoldDB" id="A0AAE4MFK8"/>
<feature type="transmembrane region" description="Helical" evidence="1">
    <location>
        <begin position="187"/>
        <end position="211"/>
    </location>
</feature>
<keyword evidence="1" id="KW-0812">Transmembrane</keyword>
<gene>
    <name evidence="2" type="ORF">McpCs1_06210</name>
</gene>
<evidence type="ECO:0000313" key="2">
    <source>
        <dbReference type="EMBL" id="MDV0443251.1"/>
    </source>
</evidence>
<reference evidence="2 3" key="1">
    <citation type="submission" date="2023-06" db="EMBL/GenBank/DDBJ databases">
        <title>Genome sequence of Methancorpusculaceae sp. Cs1.</title>
        <authorList>
            <person name="Protasov E."/>
            <person name="Platt K."/>
            <person name="Poehlein A."/>
            <person name="Daniel R."/>
            <person name="Brune A."/>
        </authorList>
    </citation>
    <scope>NUCLEOTIDE SEQUENCE [LARGE SCALE GENOMIC DNA]</scope>
    <source>
        <strain evidence="2 3">Cs1</strain>
    </source>
</reference>
<comment type="caution">
    <text evidence="2">The sequence shown here is derived from an EMBL/GenBank/DDBJ whole genome shotgun (WGS) entry which is preliminary data.</text>
</comment>
<organism evidence="2 3">
    <name type="scientific">Methanorbis rubei</name>
    <dbReference type="NCBI Taxonomy" id="3028300"/>
    <lineage>
        <taxon>Archaea</taxon>
        <taxon>Methanobacteriati</taxon>
        <taxon>Methanobacteriota</taxon>
        <taxon>Stenosarchaea group</taxon>
        <taxon>Methanomicrobia</taxon>
        <taxon>Methanomicrobiales</taxon>
        <taxon>Methanocorpusculaceae</taxon>
        <taxon>Methanorbis</taxon>
    </lineage>
</organism>
<feature type="transmembrane region" description="Helical" evidence="1">
    <location>
        <begin position="73"/>
        <end position="90"/>
    </location>
</feature>
<feature type="transmembrane region" description="Helical" evidence="1">
    <location>
        <begin position="46"/>
        <end position="66"/>
    </location>
</feature>
<dbReference type="EMBL" id="JAWDKB010000002">
    <property type="protein sequence ID" value="MDV0443251.1"/>
    <property type="molecule type" value="Genomic_DNA"/>
</dbReference>
<dbReference type="RefSeq" id="WP_338095780.1">
    <property type="nucleotide sequence ID" value="NZ_JAWDKB010000002.1"/>
</dbReference>
<keyword evidence="1" id="KW-0472">Membrane</keyword>
<name>A0AAE4MFK8_9EURY</name>
<dbReference type="Proteomes" id="UP001283212">
    <property type="component" value="Unassembled WGS sequence"/>
</dbReference>
<feature type="transmembrane region" description="Helical" evidence="1">
    <location>
        <begin position="12"/>
        <end position="34"/>
    </location>
</feature>
<keyword evidence="1" id="KW-1133">Transmembrane helix</keyword>
<keyword evidence="3" id="KW-1185">Reference proteome</keyword>
<protein>
    <submittedName>
        <fullName evidence="2">Uncharacterized protein</fullName>
    </submittedName>
</protein>
<accession>A0AAE4MFK8</accession>
<evidence type="ECO:0000256" key="1">
    <source>
        <dbReference type="SAM" id="Phobius"/>
    </source>
</evidence>